<evidence type="ECO:0000256" key="5">
    <source>
        <dbReference type="ARBA" id="ARBA00023242"/>
    </source>
</evidence>
<dbReference type="GO" id="GO:0005634">
    <property type="term" value="C:nucleus"/>
    <property type="evidence" value="ECO:0007669"/>
    <property type="project" value="UniProtKB-SubCell"/>
</dbReference>
<keyword evidence="3" id="KW-0238">DNA-binding</keyword>
<evidence type="ECO:0000256" key="7">
    <source>
        <dbReference type="SAM" id="Phobius"/>
    </source>
</evidence>
<keyword evidence="2" id="KW-0805">Transcription regulation</keyword>
<dbReference type="InterPro" id="IPR017887">
    <property type="entry name" value="TF_TCP_subgr"/>
</dbReference>
<keyword evidence="7" id="KW-1133">Transmembrane helix</keyword>
<feature type="compositionally biased region" description="Basic and acidic residues" evidence="6">
    <location>
        <begin position="214"/>
        <end position="230"/>
    </location>
</feature>
<keyword evidence="7" id="KW-0472">Membrane</keyword>
<evidence type="ECO:0000256" key="2">
    <source>
        <dbReference type="ARBA" id="ARBA00023015"/>
    </source>
</evidence>
<keyword evidence="4" id="KW-0804">Transcription</keyword>
<dbReference type="GO" id="GO:0003700">
    <property type="term" value="F:DNA-binding transcription factor activity"/>
    <property type="evidence" value="ECO:0007669"/>
    <property type="project" value="InterPro"/>
</dbReference>
<comment type="subcellular location">
    <subcellularLocation>
        <location evidence="1">Nucleus</location>
    </subcellularLocation>
</comment>
<dbReference type="InterPro" id="IPR016169">
    <property type="entry name" value="FAD-bd_PCMH_sub2"/>
</dbReference>
<dbReference type="AlphaFoldDB" id="A0A8J5YSL7"/>
<dbReference type="EMBL" id="JAHUZN010000010">
    <property type="protein sequence ID" value="KAG8481780.1"/>
    <property type="molecule type" value="Genomic_DNA"/>
</dbReference>
<feature type="region of interest" description="Disordered" evidence="6">
    <location>
        <begin position="203"/>
        <end position="244"/>
    </location>
</feature>
<dbReference type="PANTHER" id="PTHR31072:SF4">
    <property type="entry name" value="TRANSCRIPTION FACTOR TCP20"/>
    <property type="match status" value="1"/>
</dbReference>
<dbReference type="GO" id="GO:0043565">
    <property type="term" value="F:sequence-specific DNA binding"/>
    <property type="evidence" value="ECO:0007669"/>
    <property type="project" value="TreeGrafter"/>
</dbReference>
<comment type="caution">
    <text evidence="9">The sequence shown here is derived from an EMBL/GenBank/DDBJ whole genome shotgun (WGS) entry which is preliminary data.</text>
</comment>
<dbReference type="Proteomes" id="UP000701853">
    <property type="component" value="Chromosome 10"/>
</dbReference>
<feature type="compositionally biased region" description="Basic and acidic residues" evidence="6">
    <location>
        <begin position="473"/>
        <end position="482"/>
    </location>
</feature>
<keyword evidence="10" id="KW-1185">Reference proteome</keyword>
<dbReference type="Gene3D" id="3.30.465.10">
    <property type="match status" value="2"/>
</dbReference>
<dbReference type="OrthoDB" id="10414682at2759"/>
<dbReference type="PANTHER" id="PTHR31072">
    <property type="entry name" value="TRANSCRIPTION FACTOR TCP4-RELATED"/>
    <property type="match status" value="1"/>
</dbReference>
<gene>
    <name evidence="9" type="ORF">CXB51_027189</name>
</gene>
<reference evidence="9 10" key="1">
    <citation type="journal article" date="2021" name="bioRxiv">
        <title>The Gossypium anomalum genome as a resource for cotton improvement and evolutionary analysis of hybrid incompatibility.</title>
        <authorList>
            <person name="Grover C.E."/>
            <person name="Yuan D."/>
            <person name="Arick M.A."/>
            <person name="Miller E.R."/>
            <person name="Hu G."/>
            <person name="Peterson D.G."/>
            <person name="Wendel J.F."/>
            <person name="Udall J.A."/>
        </authorList>
    </citation>
    <scope>NUCLEOTIDE SEQUENCE [LARGE SCALE GENOMIC DNA]</scope>
    <source>
        <strain evidence="9">JFW-Udall</strain>
        <tissue evidence="9">Leaf</tissue>
    </source>
</reference>
<dbReference type="Gene3D" id="3.40.462.20">
    <property type="match status" value="1"/>
</dbReference>
<accession>A0A8J5YSL7</accession>
<dbReference type="Pfam" id="PF03634">
    <property type="entry name" value="TCP"/>
    <property type="match status" value="1"/>
</dbReference>
<dbReference type="PROSITE" id="PS51369">
    <property type="entry name" value="TCP"/>
    <property type="match status" value="1"/>
</dbReference>
<keyword evidence="5" id="KW-0539">Nucleus</keyword>
<name>A0A8J5YSL7_9ROSI</name>
<evidence type="ECO:0000313" key="9">
    <source>
        <dbReference type="EMBL" id="KAG8481780.1"/>
    </source>
</evidence>
<sequence length="644" mass="69628">MFPQPLFVPKSLGFNSKFVAAAMITKGYLMFLIIPFLFSICLNLRSVSVNMTAETAWVDAGATLGELFYNIWKNSKVHGFLAGVCPTVGVGGHLSGAGRGGGAARFGVVLSYKIKFIYVTDTVTVFRIERSLTENATDITFKRQSIASTTDENLFMRMLLQRVGTAFPDLTLYFNQRGLPFYSLMDPKGSKELPNFLSLPTQPQQELQNMGESKAAETKDVVADKEEGKKQQLAPKRSSNKDRHIKVEGRGRRIRMPALCAARIFQLTRELGHKSDGETIQWLLQQAEPSIIAATGSGTIPASALAAAGASVSQQGASLSAGLHQKMEDLGGSSVGSGSSRTNWGMVGGNLGRPHHVATGSWPPVSGYGFQSSSAPSTTNLGSEGSNYLQKIGFPGFDLTATTMGQMSFTSMLGAANQQLPGLELGLSQEGHFGVLNPQALTQIYQQMGQARVHQQQQHQNHHHHHHHHHHHQEQLSAKDDSEGSGEWSFAQPSSLVLGLSSGLIQSNHTQPSALYPPIFPHIRIQIRDYFPSVLFQLTSMATSKLFAVVVPLVIIFSSLQIVTSKHAISASPAGSPYVNAPNMSSFFPSQAPPQWPDSGAFGPIPSSGEFVGKSSCTSAKPDVAILVLLQLFFLFVMRFVSTV</sequence>
<dbReference type="InterPro" id="IPR036318">
    <property type="entry name" value="FAD-bd_PCMH-like_sf"/>
</dbReference>
<dbReference type="GO" id="GO:0050660">
    <property type="term" value="F:flavin adenine dinucleotide binding"/>
    <property type="evidence" value="ECO:0007669"/>
    <property type="project" value="InterPro"/>
</dbReference>
<organism evidence="9 10">
    <name type="scientific">Gossypium anomalum</name>
    <dbReference type="NCBI Taxonomy" id="47600"/>
    <lineage>
        <taxon>Eukaryota</taxon>
        <taxon>Viridiplantae</taxon>
        <taxon>Streptophyta</taxon>
        <taxon>Embryophyta</taxon>
        <taxon>Tracheophyta</taxon>
        <taxon>Spermatophyta</taxon>
        <taxon>Magnoliopsida</taxon>
        <taxon>eudicotyledons</taxon>
        <taxon>Gunneridae</taxon>
        <taxon>Pentapetalae</taxon>
        <taxon>rosids</taxon>
        <taxon>malvids</taxon>
        <taxon>Malvales</taxon>
        <taxon>Malvaceae</taxon>
        <taxon>Malvoideae</taxon>
        <taxon>Gossypium</taxon>
    </lineage>
</organism>
<evidence type="ECO:0000256" key="3">
    <source>
        <dbReference type="ARBA" id="ARBA00023125"/>
    </source>
</evidence>
<keyword evidence="7" id="KW-0812">Transmembrane</keyword>
<evidence type="ECO:0000256" key="4">
    <source>
        <dbReference type="ARBA" id="ARBA00023163"/>
    </source>
</evidence>
<feature type="compositionally biased region" description="Basic residues" evidence="6">
    <location>
        <begin position="460"/>
        <end position="472"/>
    </location>
</feature>
<feature type="region of interest" description="Disordered" evidence="6">
    <location>
        <begin position="448"/>
        <end position="488"/>
    </location>
</feature>
<evidence type="ECO:0000256" key="1">
    <source>
        <dbReference type="ARBA" id="ARBA00004123"/>
    </source>
</evidence>
<evidence type="ECO:0000313" key="10">
    <source>
        <dbReference type="Proteomes" id="UP000701853"/>
    </source>
</evidence>
<feature type="domain" description="TCP" evidence="8">
    <location>
        <begin position="240"/>
        <end position="294"/>
    </location>
</feature>
<protein>
    <recommendedName>
        <fullName evidence="8">TCP domain-containing protein</fullName>
    </recommendedName>
</protein>
<dbReference type="InterPro" id="IPR005333">
    <property type="entry name" value="Transcription_factor_TCP"/>
</dbReference>
<dbReference type="SUPFAM" id="SSF56176">
    <property type="entry name" value="FAD-binding/transporter-associated domain-like"/>
    <property type="match status" value="1"/>
</dbReference>
<feature type="transmembrane region" description="Helical" evidence="7">
    <location>
        <begin position="20"/>
        <end position="42"/>
    </location>
</feature>
<evidence type="ECO:0000259" key="8">
    <source>
        <dbReference type="PROSITE" id="PS51369"/>
    </source>
</evidence>
<proteinExistence type="predicted"/>
<evidence type="ECO:0000256" key="6">
    <source>
        <dbReference type="SAM" id="MobiDB-lite"/>
    </source>
</evidence>
<feature type="transmembrane region" description="Helical" evidence="7">
    <location>
        <begin position="624"/>
        <end position="641"/>
    </location>
</feature>
<feature type="transmembrane region" description="Helical" evidence="7">
    <location>
        <begin position="546"/>
        <end position="563"/>
    </location>
</feature>